<comment type="caution">
    <text evidence="1">The sequence shown here is derived from an EMBL/GenBank/DDBJ whole genome shotgun (WGS) entry which is preliminary data.</text>
</comment>
<keyword evidence="2" id="KW-1185">Reference proteome</keyword>
<dbReference type="RefSeq" id="WP_003793528.1">
    <property type="nucleotide sequence ID" value="NZ_GG665871.1"/>
</dbReference>
<organism evidence="1 2">
    <name type="scientific">Kingella oralis ATCC 51147</name>
    <dbReference type="NCBI Taxonomy" id="629741"/>
    <lineage>
        <taxon>Bacteria</taxon>
        <taxon>Pseudomonadati</taxon>
        <taxon>Pseudomonadota</taxon>
        <taxon>Betaproteobacteria</taxon>
        <taxon>Neisseriales</taxon>
        <taxon>Neisseriaceae</taxon>
        <taxon>Kingella</taxon>
    </lineage>
</organism>
<accession>C4GHB7</accession>
<dbReference type="EMBL" id="ACJW02000002">
    <property type="protein sequence ID" value="EEP68355.1"/>
    <property type="molecule type" value="Genomic_DNA"/>
</dbReference>
<proteinExistence type="predicted"/>
<dbReference type="HOGENOM" id="CLU_3184726_0_0_4"/>
<dbReference type="AlphaFoldDB" id="C4GHB7"/>
<sequence length="46" mass="4752">MSGATTAGDFQAAYAKADFIAAWRSMARGIATPIAARIVPRTPEAA</sequence>
<evidence type="ECO:0000313" key="1">
    <source>
        <dbReference type="EMBL" id="EEP68355.1"/>
    </source>
</evidence>
<dbReference type="Proteomes" id="UP000003009">
    <property type="component" value="Unassembled WGS sequence"/>
</dbReference>
<gene>
    <name evidence="1" type="ORF">GCWU000324_00249</name>
</gene>
<protein>
    <submittedName>
        <fullName evidence="1">Uncharacterized protein</fullName>
    </submittedName>
</protein>
<dbReference type="STRING" id="629741.GCWU000324_00249"/>
<evidence type="ECO:0000313" key="2">
    <source>
        <dbReference type="Proteomes" id="UP000003009"/>
    </source>
</evidence>
<dbReference type="GeneID" id="84907309"/>
<reference evidence="1" key="1">
    <citation type="submission" date="2009-04" db="EMBL/GenBank/DDBJ databases">
        <authorList>
            <person name="Weinstock G."/>
            <person name="Sodergren E."/>
            <person name="Clifton S."/>
            <person name="Fulton L."/>
            <person name="Fulton B."/>
            <person name="Courtney L."/>
            <person name="Fronick C."/>
            <person name="Harrison M."/>
            <person name="Strong C."/>
            <person name="Farmer C."/>
            <person name="Delahaunty K."/>
            <person name="Markovic C."/>
            <person name="Hall O."/>
            <person name="Minx P."/>
            <person name="Tomlinson C."/>
            <person name="Mitreva M."/>
            <person name="Nelson J."/>
            <person name="Hou S."/>
            <person name="Wollam A."/>
            <person name="Pepin K.H."/>
            <person name="Johnson M."/>
            <person name="Bhonagiri V."/>
            <person name="Nash W.E."/>
            <person name="Warren W."/>
            <person name="Chinwalla A."/>
            <person name="Mardis E.R."/>
            <person name="Wilson R.K."/>
        </authorList>
    </citation>
    <scope>NUCLEOTIDE SEQUENCE [LARGE SCALE GENOMIC DNA]</scope>
    <source>
        <strain evidence="1">ATCC 51147</strain>
    </source>
</reference>
<name>C4GHB7_9NEIS</name>